<dbReference type="GO" id="GO:0006310">
    <property type="term" value="P:DNA recombination"/>
    <property type="evidence" value="ECO:0007669"/>
    <property type="project" value="UniProtKB-KW"/>
</dbReference>
<evidence type="ECO:0000313" key="5">
    <source>
        <dbReference type="Proteomes" id="UP000241404"/>
    </source>
</evidence>
<proteinExistence type="predicted"/>
<comment type="caution">
    <text evidence="4">The sequence shown here is derived from an EMBL/GenBank/DDBJ whole genome shotgun (WGS) entry which is preliminary data.</text>
</comment>
<dbReference type="RefSeq" id="WP_065172556.1">
    <property type="nucleotide sequence ID" value="NZ_LZFH01000068.1"/>
</dbReference>
<dbReference type="PROSITE" id="PS51898">
    <property type="entry name" value="TYR_RECOMBINASE"/>
    <property type="match status" value="1"/>
</dbReference>
<dbReference type="PANTHER" id="PTHR30349:SF94">
    <property type="entry name" value="INTEGRASE_RECOMBINASE HI_1414-RELATED"/>
    <property type="match status" value="1"/>
</dbReference>
<evidence type="ECO:0000313" key="4">
    <source>
        <dbReference type="EMBL" id="PSU15069.1"/>
    </source>
</evidence>
<accession>A0ABD6WZ49</accession>
<sequence length="359" mass="41392">MTKAIIEKVTRKSGIKYKARVRCELSNKKRFEKSKTFDKKTSAQKWAKEFIKSLEIDGIPNEKTHSSILIGDLITLYLNDPFTSRDLGRSKRAVLQRLRSYDIALIDANRLSANHIVEHCKTRLQEPSKPLPQTVYHDVTYLRSVINVAGPMFGYSANLRAHEEAIPTLVTYGLIGRSDRRDRRPTQEELRKMEKGLEKRQNHRAAHIPLVDIFHISILTCMRLSEICRVTWNDLDMASSTLTIRDRKDPRIKKGNDSTIPLCEKALSIINKQKRTENEERIFPFKSTSIGAAWQRVCKEQQIYDLHYHDLRAEGACQLFESGLSIVEVSKITGHRDINILNNVYLRLGVETLHSQRNN</sequence>
<dbReference type="InterPro" id="IPR050090">
    <property type="entry name" value="Tyrosine_recombinase_XerCD"/>
</dbReference>
<dbReference type="InterPro" id="IPR013762">
    <property type="entry name" value="Integrase-like_cat_sf"/>
</dbReference>
<dbReference type="CDD" id="cd00796">
    <property type="entry name" value="INT_Rci_Hp1_C"/>
    <property type="match status" value="1"/>
</dbReference>
<dbReference type="SUPFAM" id="SSF56349">
    <property type="entry name" value="DNA breaking-rejoining enzymes"/>
    <property type="match status" value="1"/>
</dbReference>
<dbReference type="EMBL" id="PYMM01000018">
    <property type="protein sequence ID" value="PSU15069.1"/>
    <property type="molecule type" value="Genomic_DNA"/>
</dbReference>
<keyword evidence="2" id="KW-0233">DNA recombination</keyword>
<gene>
    <name evidence="4" type="ORF">CTM90_18200</name>
</gene>
<dbReference type="AlphaFoldDB" id="A0ABD6WZ49"/>
<dbReference type="InterPro" id="IPR002104">
    <property type="entry name" value="Integrase_catalytic"/>
</dbReference>
<evidence type="ECO:0000256" key="2">
    <source>
        <dbReference type="ARBA" id="ARBA00023172"/>
    </source>
</evidence>
<dbReference type="GO" id="GO:0015074">
    <property type="term" value="P:DNA integration"/>
    <property type="evidence" value="ECO:0007669"/>
    <property type="project" value="UniProtKB-KW"/>
</dbReference>
<protein>
    <submittedName>
        <fullName evidence="4">Site-specific integrase</fullName>
    </submittedName>
</protein>
<name>A0ABD6WZ49_PHODM</name>
<reference evidence="4 5" key="1">
    <citation type="submission" date="2018-03" db="EMBL/GenBank/DDBJ databases">
        <title>Whole genome sequencing of Histamine producing bacteria.</title>
        <authorList>
            <person name="Butler K."/>
        </authorList>
    </citation>
    <scope>NUCLEOTIDE SEQUENCE [LARGE SCALE GENOMIC DNA]</scope>
    <source>
        <strain evidence="4 5">BT-6</strain>
    </source>
</reference>
<evidence type="ECO:0000256" key="1">
    <source>
        <dbReference type="ARBA" id="ARBA00022908"/>
    </source>
</evidence>
<organism evidence="4 5">
    <name type="scientific">Photobacterium damselae</name>
    <dbReference type="NCBI Taxonomy" id="38293"/>
    <lineage>
        <taxon>Bacteria</taxon>
        <taxon>Pseudomonadati</taxon>
        <taxon>Pseudomonadota</taxon>
        <taxon>Gammaproteobacteria</taxon>
        <taxon>Vibrionales</taxon>
        <taxon>Vibrionaceae</taxon>
        <taxon>Photobacterium</taxon>
    </lineage>
</organism>
<dbReference type="Gene3D" id="1.10.443.10">
    <property type="entry name" value="Intergrase catalytic core"/>
    <property type="match status" value="1"/>
</dbReference>
<keyword evidence="1" id="KW-0229">DNA integration</keyword>
<evidence type="ECO:0000259" key="3">
    <source>
        <dbReference type="PROSITE" id="PS51898"/>
    </source>
</evidence>
<dbReference type="PANTHER" id="PTHR30349">
    <property type="entry name" value="PHAGE INTEGRASE-RELATED"/>
    <property type="match status" value="1"/>
</dbReference>
<dbReference type="Proteomes" id="UP000241404">
    <property type="component" value="Unassembled WGS sequence"/>
</dbReference>
<dbReference type="InterPro" id="IPR011010">
    <property type="entry name" value="DNA_brk_join_enz"/>
</dbReference>
<dbReference type="Pfam" id="PF00589">
    <property type="entry name" value="Phage_integrase"/>
    <property type="match status" value="1"/>
</dbReference>
<feature type="domain" description="Tyr recombinase" evidence="3">
    <location>
        <begin position="180"/>
        <end position="358"/>
    </location>
</feature>